<dbReference type="GeneID" id="54359218"/>
<evidence type="ECO:0008006" key="3">
    <source>
        <dbReference type="Google" id="ProtNLM"/>
    </source>
</evidence>
<sequence length="54" mass="5544">LMLVYGMFGGIGGALLKTPVVASVGHFFDLRRALVTGIVNKSGSVGGIVIPLML</sequence>
<reference evidence="2" key="1">
    <citation type="submission" date="2020-01" db="EMBL/GenBank/DDBJ databases">
        <authorList>
            <consortium name="DOE Joint Genome Institute"/>
            <person name="Haridas S."/>
            <person name="Albert R."/>
            <person name="Binder M."/>
            <person name="Bloem J."/>
            <person name="Labutti K."/>
            <person name="Salamov A."/>
            <person name="Andreopoulos B."/>
            <person name="Baker S.E."/>
            <person name="Barry K."/>
            <person name="Bills G."/>
            <person name="Bluhm B.H."/>
            <person name="Cannon C."/>
            <person name="Castanera R."/>
            <person name="Culley D.E."/>
            <person name="Daum C."/>
            <person name="Ezra D."/>
            <person name="Gonzalez J.B."/>
            <person name="Henrissat B."/>
            <person name="Kuo A."/>
            <person name="Liang C."/>
            <person name="Lipzen A."/>
            <person name="Lutzoni F."/>
            <person name="Magnuson J."/>
            <person name="Mondo S."/>
            <person name="Nolan M."/>
            <person name="Ohm R."/>
            <person name="Pangilinan J."/>
            <person name="Park H.-J."/>
            <person name="Ramirez L."/>
            <person name="Alfaro M."/>
            <person name="Sun H."/>
            <person name="Tritt A."/>
            <person name="Yoshinaga Y."/>
            <person name="Zwiers L.-H."/>
            <person name="Turgeon B.G."/>
            <person name="Goodwin S.B."/>
            <person name="Spatafora J.W."/>
            <person name="Crous P.W."/>
            <person name="Grigoriev I.V."/>
        </authorList>
    </citation>
    <scope>NUCLEOTIDE SEQUENCE</scope>
    <source>
        <strain evidence="2">CBS 342.82</strain>
    </source>
</reference>
<evidence type="ECO:0000313" key="1">
    <source>
        <dbReference type="Proteomes" id="UP000504637"/>
    </source>
</evidence>
<protein>
    <recommendedName>
        <fullName evidence="3">Major facilitator superfamily (MFS) profile domain-containing protein</fullName>
    </recommendedName>
</protein>
<dbReference type="OrthoDB" id="6509908at2759"/>
<proteinExistence type="predicted"/>
<dbReference type="AlphaFoldDB" id="A0A6J3M565"/>
<organism evidence="2">
    <name type="scientific">Dissoconium aciculare CBS 342.82</name>
    <dbReference type="NCBI Taxonomy" id="1314786"/>
    <lineage>
        <taxon>Eukaryota</taxon>
        <taxon>Fungi</taxon>
        <taxon>Dikarya</taxon>
        <taxon>Ascomycota</taxon>
        <taxon>Pezizomycotina</taxon>
        <taxon>Dothideomycetes</taxon>
        <taxon>Dothideomycetidae</taxon>
        <taxon>Mycosphaerellales</taxon>
        <taxon>Dissoconiaceae</taxon>
        <taxon>Dissoconium</taxon>
    </lineage>
</organism>
<name>A0A6J3M565_9PEZI</name>
<reference evidence="2" key="3">
    <citation type="submission" date="2025-08" db="UniProtKB">
        <authorList>
            <consortium name="RefSeq"/>
        </authorList>
    </citation>
    <scope>IDENTIFICATION</scope>
    <source>
        <strain evidence="2">CBS 342.82</strain>
    </source>
</reference>
<gene>
    <name evidence="2" type="ORF">K489DRAFT_319912</name>
</gene>
<dbReference type="Proteomes" id="UP000504637">
    <property type="component" value="Unplaced"/>
</dbReference>
<evidence type="ECO:0000313" key="2">
    <source>
        <dbReference type="RefSeq" id="XP_033460226.1"/>
    </source>
</evidence>
<feature type="non-terminal residue" evidence="2">
    <location>
        <position position="1"/>
    </location>
</feature>
<keyword evidence="1" id="KW-1185">Reference proteome</keyword>
<accession>A0A6J3M565</accession>
<dbReference type="RefSeq" id="XP_033460226.1">
    <property type="nucleotide sequence ID" value="XM_033601418.1"/>
</dbReference>
<reference evidence="2" key="2">
    <citation type="submission" date="2020-04" db="EMBL/GenBank/DDBJ databases">
        <authorList>
            <consortium name="NCBI Genome Project"/>
        </authorList>
    </citation>
    <scope>NUCLEOTIDE SEQUENCE</scope>
    <source>
        <strain evidence="2">CBS 342.82</strain>
    </source>
</reference>